<evidence type="ECO:0000256" key="1">
    <source>
        <dbReference type="ARBA" id="ARBA00004651"/>
    </source>
</evidence>
<evidence type="ECO:0000313" key="9">
    <source>
        <dbReference type="Proteomes" id="UP000219564"/>
    </source>
</evidence>
<feature type="transmembrane region" description="Helical" evidence="6">
    <location>
        <begin position="20"/>
        <end position="40"/>
    </location>
</feature>
<keyword evidence="4 6" id="KW-1133">Transmembrane helix</keyword>
<evidence type="ECO:0000256" key="6">
    <source>
        <dbReference type="SAM" id="Phobius"/>
    </source>
</evidence>
<dbReference type="InterPro" id="IPR001279">
    <property type="entry name" value="Metallo-B-lactamas"/>
</dbReference>
<name>A0AAX2HAN6_9PSED</name>
<evidence type="ECO:0000313" key="8">
    <source>
        <dbReference type="EMBL" id="SOB53905.1"/>
    </source>
</evidence>
<evidence type="ECO:0000259" key="7">
    <source>
        <dbReference type="SMART" id="SM00849"/>
    </source>
</evidence>
<dbReference type="Pfam" id="PF00753">
    <property type="entry name" value="Lactamase_B"/>
    <property type="match status" value="1"/>
</dbReference>
<dbReference type="NCBIfam" id="TIGR00361">
    <property type="entry name" value="ComEC_Rec2"/>
    <property type="match status" value="1"/>
</dbReference>
<keyword evidence="5 6" id="KW-0472">Membrane</keyword>
<evidence type="ECO:0000256" key="2">
    <source>
        <dbReference type="ARBA" id="ARBA00022475"/>
    </source>
</evidence>
<feature type="transmembrane region" description="Helical" evidence="6">
    <location>
        <begin position="256"/>
        <end position="281"/>
    </location>
</feature>
<evidence type="ECO:0000256" key="3">
    <source>
        <dbReference type="ARBA" id="ARBA00022692"/>
    </source>
</evidence>
<dbReference type="SMART" id="SM00849">
    <property type="entry name" value="Lactamase_B"/>
    <property type="match status" value="1"/>
</dbReference>
<sequence length="740" mass="80384">MYTGMTGLALGLMALRYLPVLPPAGWLGVLCGLAVGLMFFRTYPVGLWLLGLVWACVQGQSALDDRLSDALDGRTLWIEGRVTGLPQRTASYVGFDIDTPVSRRAELPRTLRLSWQGGPPVNSGERWRLAVKLKKPRGLLNPQGFDYEAWLLSKRIGATGTVKDGQRLATASAAWRDGLRQRLLSVEAHGRAPWLAALVMGDGSGLDREDWKLLQTTGTVHLLVISGQHIGLFAGLLYGLIALLARYGIWPRGWPWLPWACGLAFVGAVSYGLLAGFEVPVQRACVMLGLVLLWRLRFRHLGVWLPFLLALNAVLLVEPLASLMPGFWLSFAAVAVLIFTFSGRLGAWSQWSAWTRPHGLIALGLFPVMWALALPVSATGPLANLVAVPWISLLVLPSALLGTFLLPVPWLGEGLLWVSGGLLDVLIRGLTWLAGTFPAWLPPAVPIGIWALTAAGVVMLLLPAGVALRPLGWPLLALALLAPREQVPHGQVEVWQLDVGQGLAMLLRTRHHTLLYDAGPTLRDLDQGERVVVPFLRSQGIHELDLMLISHADSDHAGGALAVRRALNVKQVISGDVPGLPAQLQAQPCAAQDGWEWDGVRFSLWQWPDASNGNQKSCVLLVQAGDERLLLTGDIDAQAERAFLRSPLAVPVQWLQAPHHGSRTSSSRVFLNALSAQHVLISRGAGNSFGHPHPQVLARYRALGMTVLDSAEQGAVRLSLGAKGVALGERQQRRFWRLDG</sequence>
<protein>
    <recommendedName>
        <fullName evidence="7">Metallo-beta-lactamase domain-containing protein</fullName>
    </recommendedName>
</protein>
<comment type="caution">
    <text evidence="8">The sequence shown here is derived from an EMBL/GenBank/DDBJ whole genome shotgun (WGS) entry which is preliminary data.</text>
</comment>
<dbReference type="NCBIfam" id="TIGR00360">
    <property type="entry name" value="ComEC_N-term"/>
    <property type="match status" value="1"/>
</dbReference>
<accession>A0AAX2HAN6</accession>
<feature type="domain" description="Metallo-beta-lactamase" evidence="7">
    <location>
        <begin position="501"/>
        <end position="683"/>
    </location>
</feature>
<dbReference type="EMBL" id="OBKZ01000042">
    <property type="protein sequence ID" value="SOB53905.1"/>
    <property type="molecule type" value="Genomic_DNA"/>
</dbReference>
<dbReference type="SUPFAM" id="SSF56281">
    <property type="entry name" value="Metallo-hydrolase/oxidoreductase"/>
    <property type="match status" value="1"/>
</dbReference>
<dbReference type="Pfam" id="PF13567">
    <property type="entry name" value="DUF4131"/>
    <property type="match status" value="1"/>
</dbReference>
<comment type="subcellular location">
    <subcellularLocation>
        <location evidence="1">Cell membrane</location>
        <topology evidence="1">Multi-pass membrane protein</topology>
    </subcellularLocation>
</comment>
<feature type="transmembrane region" description="Helical" evidence="6">
    <location>
        <begin position="301"/>
        <end position="321"/>
    </location>
</feature>
<gene>
    <name evidence="8" type="ORF">PLUA15_470036</name>
</gene>
<feature type="transmembrane region" description="Helical" evidence="6">
    <location>
        <begin position="447"/>
        <end position="468"/>
    </location>
</feature>
<feature type="transmembrane region" description="Helical" evidence="6">
    <location>
        <begin position="390"/>
        <end position="408"/>
    </location>
</feature>
<dbReference type="Gene3D" id="3.60.15.10">
    <property type="entry name" value="Ribonuclease Z/Hydroxyacylglutathione hydrolase-like"/>
    <property type="match status" value="1"/>
</dbReference>
<dbReference type="CDD" id="cd07731">
    <property type="entry name" value="ComA-like_MBL-fold"/>
    <property type="match status" value="1"/>
</dbReference>
<keyword evidence="3 6" id="KW-0812">Transmembrane</keyword>
<dbReference type="Pfam" id="PF03772">
    <property type="entry name" value="Competence"/>
    <property type="match status" value="1"/>
</dbReference>
<feature type="transmembrane region" description="Helical" evidence="6">
    <location>
        <begin position="359"/>
        <end position="378"/>
    </location>
</feature>
<dbReference type="InterPro" id="IPR035681">
    <property type="entry name" value="ComA-like_MBL"/>
</dbReference>
<dbReference type="InterPro" id="IPR036866">
    <property type="entry name" value="RibonucZ/Hydroxyglut_hydro"/>
</dbReference>
<organism evidence="8 9">
    <name type="scientific">Pseudomonas lundensis</name>
    <dbReference type="NCBI Taxonomy" id="86185"/>
    <lineage>
        <taxon>Bacteria</taxon>
        <taxon>Pseudomonadati</taxon>
        <taxon>Pseudomonadota</taxon>
        <taxon>Gammaproteobacteria</taxon>
        <taxon>Pseudomonadales</taxon>
        <taxon>Pseudomonadaceae</taxon>
        <taxon>Pseudomonas</taxon>
    </lineage>
</organism>
<dbReference type="PANTHER" id="PTHR30619:SF1">
    <property type="entry name" value="RECOMBINATION PROTEIN 2"/>
    <property type="match status" value="1"/>
</dbReference>
<dbReference type="InterPro" id="IPR004797">
    <property type="entry name" value="Competence_ComEC/Rec2"/>
</dbReference>
<dbReference type="AlphaFoldDB" id="A0AAX2HAN6"/>
<dbReference type="RefSeq" id="WP_169838309.1">
    <property type="nucleotide sequence ID" value="NZ_JAAQYE010000016.1"/>
</dbReference>
<feature type="transmembrane region" description="Helical" evidence="6">
    <location>
        <begin position="415"/>
        <end position="435"/>
    </location>
</feature>
<dbReference type="InterPro" id="IPR025405">
    <property type="entry name" value="DUF4131"/>
</dbReference>
<keyword evidence="2" id="KW-1003">Cell membrane</keyword>
<dbReference type="GO" id="GO:0030420">
    <property type="term" value="P:establishment of competence for transformation"/>
    <property type="evidence" value="ECO:0007669"/>
    <property type="project" value="InterPro"/>
</dbReference>
<evidence type="ECO:0000256" key="4">
    <source>
        <dbReference type="ARBA" id="ARBA00022989"/>
    </source>
</evidence>
<dbReference type="Proteomes" id="UP000219564">
    <property type="component" value="Unassembled WGS sequence"/>
</dbReference>
<feature type="transmembrane region" description="Helical" evidence="6">
    <location>
        <begin position="230"/>
        <end position="250"/>
    </location>
</feature>
<dbReference type="InterPro" id="IPR052159">
    <property type="entry name" value="Competence_DNA_uptake"/>
</dbReference>
<evidence type="ECO:0000256" key="5">
    <source>
        <dbReference type="ARBA" id="ARBA00023136"/>
    </source>
</evidence>
<proteinExistence type="predicted"/>
<dbReference type="InterPro" id="IPR004477">
    <property type="entry name" value="ComEC_N"/>
</dbReference>
<feature type="transmembrane region" description="Helical" evidence="6">
    <location>
        <begin position="327"/>
        <end position="347"/>
    </location>
</feature>
<dbReference type="GO" id="GO:0005886">
    <property type="term" value="C:plasma membrane"/>
    <property type="evidence" value="ECO:0007669"/>
    <property type="project" value="UniProtKB-SubCell"/>
</dbReference>
<reference evidence="8 9" key="1">
    <citation type="submission" date="2017-08" db="EMBL/GenBank/DDBJ databases">
        <authorList>
            <person name="Chaillou S."/>
        </authorList>
    </citation>
    <scope>NUCLEOTIDE SEQUENCE [LARGE SCALE GENOMIC DNA]</scope>
    <source>
        <strain evidence="8 9">MFPA15A1205</strain>
    </source>
</reference>
<dbReference type="PANTHER" id="PTHR30619">
    <property type="entry name" value="DNA INTERNALIZATION/COMPETENCE PROTEIN COMEC/REC2"/>
    <property type="match status" value="1"/>
</dbReference>